<feature type="transmembrane region" description="Helical" evidence="1">
    <location>
        <begin position="29"/>
        <end position="52"/>
    </location>
</feature>
<dbReference type="RefSeq" id="WP_068735550.1">
    <property type="nucleotide sequence ID" value="NZ_LVYV01000034.1"/>
</dbReference>
<dbReference type="AlphaFoldDB" id="A0A163Y1R5"/>
<reference evidence="2 3" key="1">
    <citation type="submission" date="2016-03" db="EMBL/GenBank/DDBJ databases">
        <title>Microsymbionts genomes from the relict species Vavilovia formosa (Stev.) Fed.</title>
        <authorList>
            <person name="Kopat V."/>
            <person name="Chirak E."/>
            <person name="Kimeklis A."/>
            <person name="Andronov E."/>
        </authorList>
    </citation>
    <scope>NUCLEOTIDE SEQUENCE [LARGE SCALE GENOMIC DNA]</scope>
    <source>
        <strain evidence="2 3">Vaf07</strain>
    </source>
</reference>
<keyword evidence="1" id="KW-1133">Transmembrane helix</keyword>
<keyword evidence="3" id="KW-1185">Reference proteome</keyword>
<evidence type="ECO:0000313" key="3">
    <source>
        <dbReference type="Proteomes" id="UP000076574"/>
    </source>
</evidence>
<gene>
    <name evidence="2" type="ORF">A4A58_11135</name>
</gene>
<dbReference type="STRING" id="943830.A4A58_11135"/>
<organism evidence="2 3">
    <name type="scientific">Tardiphaga robiniae</name>
    <dbReference type="NCBI Taxonomy" id="943830"/>
    <lineage>
        <taxon>Bacteria</taxon>
        <taxon>Pseudomonadati</taxon>
        <taxon>Pseudomonadota</taxon>
        <taxon>Alphaproteobacteria</taxon>
        <taxon>Hyphomicrobiales</taxon>
        <taxon>Nitrobacteraceae</taxon>
        <taxon>Tardiphaga</taxon>
    </lineage>
</organism>
<evidence type="ECO:0000313" key="2">
    <source>
        <dbReference type="EMBL" id="KZD21689.1"/>
    </source>
</evidence>
<evidence type="ECO:0000256" key="1">
    <source>
        <dbReference type="SAM" id="Phobius"/>
    </source>
</evidence>
<proteinExistence type="predicted"/>
<accession>A0A163Y1R5</accession>
<name>A0A163Y1R5_9BRAD</name>
<keyword evidence="1" id="KW-0472">Membrane</keyword>
<dbReference type="EMBL" id="LVYV01000034">
    <property type="protein sequence ID" value="KZD21689.1"/>
    <property type="molecule type" value="Genomic_DNA"/>
</dbReference>
<comment type="caution">
    <text evidence="2">The sequence shown here is derived from an EMBL/GenBank/DDBJ whole genome shotgun (WGS) entry which is preliminary data.</text>
</comment>
<dbReference type="Proteomes" id="UP000076574">
    <property type="component" value="Unassembled WGS sequence"/>
</dbReference>
<protein>
    <submittedName>
        <fullName evidence="2">Uncharacterized protein</fullName>
    </submittedName>
</protein>
<keyword evidence="1" id="KW-0812">Transmembrane</keyword>
<sequence length="59" mass="6332">MGGNNREADMTAIASAMSRALRSITGFDVLKHFMFFCGAGILVFVLSLTYGLDLSPGLF</sequence>